<organism evidence="1 2">
    <name type="scientific">Marinicrinis lubricantis</name>
    <dbReference type="NCBI Taxonomy" id="2086470"/>
    <lineage>
        <taxon>Bacteria</taxon>
        <taxon>Bacillati</taxon>
        <taxon>Bacillota</taxon>
        <taxon>Bacilli</taxon>
        <taxon>Bacillales</taxon>
        <taxon>Paenibacillaceae</taxon>
    </lineage>
</organism>
<dbReference type="Proteomes" id="UP001596250">
    <property type="component" value="Unassembled WGS sequence"/>
</dbReference>
<dbReference type="Gene3D" id="3.20.20.370">
    <property type="entry name" value="Glycoside hydrolase/deacetylase"/>
    <property type="match status" value="1"/>
</dbReference>
<protein>
    <submittedName>
        <fullName evidence="1">Uncharacterized protein</fullName>
    </submittedName>
</protein>
<dbReference type="RefSeq" id="WP_379895080.1">
    <property type="nucleotide sequence ID" value="NZ_CBCSCT010000033.1"/>
</dbReference>
<name>A0ABW1IRL6_9BACL</name>
<gene>
    <name evidence="1" type="ORF">ACFPXP_14790</name>
</gene>
<keyword evidence="2" id="KW-1185">Reference proteome</keyword>
<accession>A0ABW1IRL6</accession>
<sequence length="570" mass="64209">MKMARVGVLLDQTAVKRRHRYGMNVFEAYVEEVLSHAGIPFQKLHAASSIQTEAPDVLIAAFTEEDQYTADIIWEYAEKGGIVISYGGLNCLAVRLGFYPQPDIAIGYADMEGTVLSAEQPLRFLQAKPWKQIAESDHQISVSGMLRKEHPTGEEAGAVLLQCAAGEGWIDRFAVNIPHTIVMFQQGTGPVFHDGIPALDGSGSIDDNILKADDRCAMDWQWDRLSTETGAAFFAYPYADLWREQLISHLLKRVLEQGMTLPFIGIWPDGIPGVATISHDSDLNIDESAETTLSVLRECGIRSTWCMIEPGYSSYIYDQVKKEQHELAFHYNALDAQDGKWDDAEFDRQFAWMKQATGLSKVTSNKNHYTRFEGWGELFEWCEKNGIEAEQTRGPSKKGNIGFLFGTCHPYFPIAWSDQNNRLYNVLEISFLTQDLDHHSLSDSSVISSFLESVLRVEGAAHFLFHQVHIHEQPLVRKAIRKVVEEAKRRGMTFWTSKQINDWERARRKVRIDGMDSNGLVIRGEVEFGGMEVWIPTAAASSADGAEVEIKYGVPCVKKVLDQTAQREFM</sequence>
<dbReference type="InterPro" id="IPR011330">
    <property type="entry name" value="Glyco_hydro/deAcase_b/a-brl"/>
</dbReference>
<evidence type="ECO:0000313" key="2">
    <source>
        <dbReference type="Proteomes" id="UP001596250"/>
    </source>
</evidence>
<dbReference type="SUPFAM" id="SSF88713">
    <property type="entry name" value="Glycoside hydrolase/deacetylase"/>
    <property type="match status" value="1"/>
</dbReference>
<evidence type="ECO:0000313" key="1">
    <source>
        <dbReference type="EMBL" id="MFC5987671.1"/>
    </source>
</evidence>
<reference evidence="2" key="1">
    <citation type="journal article" date="2019" name="Int. J. Syst. Evol. Microbiol.">
        <title>The Global Catalogue of Microorganisms (GCM) 10K type strain sequencing project: providing services to taxonomists for standard genome sequencing and annotation.</title>
        <authorList>
            <consortium name="The Broad Institute Genomics Platform"/>
            <consortium name="The Broad Institute Genome Sequencing Center for Infectious Disease"/>
            <person name="Wu L."/>
            <person name="Ma J."/>
        </authorList>
    </citation>
    <scope>NUCLEOTIDE SEQUENCE [LARGE SCALE GENOMIC DNA]</scope>
    <source>
        <strain evidence="2">CCM 8749</strain>
    </source>
</reference>
<dbReference type="EMBL" id="JBHSQV010000168">
    <property type="protein sequence ID" value="MFC5987671.1"/>
    <property type="molecule type" value="Genomic_DNA"/>
</dbReference>
<comment type="caution">
    <text evidence="1">The sequence shown here is derived from an EMBL/GenBank/DDBJ whole genome shotgun (WGS) entry which is preliminary data.</text>
</comment>
<proteinExistence type="predicted"/>